<organism evidence="2 3">
    <name type="scientific">Pseudovirgaria hyperparasitica</name>
    <dbReference type="NCBI Taxonomy" id="470096"/>
    <lineage>
        <taxon>Eukaryota</taxon>
        <taxon>Fungi</taxon>
        <taxon>Dikarya</taxon>
        <taxon>Ascomycota</taxon>
        <taxon>Pezizomycotina</taxon>
        <taxon>Dothideomycetes</taxon>
        <taxon>Dothideomycetes incertae sedis</taxon>
        <taxon>Acrospermales</taxon>
        <taxon>Acrospermaceae</taxon>
        <taxon>Pseudovirgaria</taxon>
    </lineage>
</organism>
<feature type="region of interest" description="Disordered" evidence="1">
    <location>
        <begin position="101"/>
        <end position="125"/>
    </location>
</feature>
<protein>
    <submittedName>
        <fullName evidence="2">Uncharacterized protein</fullName>
    </submittedName>
</protein>
<evidence type="ECO:0000313" key="3">
    <source>
        <dbReference type="Proteomes" id="UP000799437"/>
    </source>
</evidence>
<evidence type="ECO:0000256" key="1">
    <source>
        <dbReference type="SAM" id="MobiDB-lite"/>
    </source>
</evidence>
<evidence type="ECO:0000313" key="2">
    <source>
        <dbReference type="EMBL" id="KAF2761535.1"/>
    </source>
</evidence>
<dbReference type="GeneID" id="54480603"/>
<dbReference type="AlphaFoldDB" id="A0A6A6WHG9"/>
<sequence length="201" mass="22725">MLLLYPNATHWITIDDCRMEHSTSIPNDNTKWKTKPCYDSSMYLKPTSKTTDIHTSHPQQKATPLHSCNGHSQPPRPQHLTRHRRWPLLLSTARPLPASRHPEAQLLPKPPDQHRSPDPSDTPTTALLLESHGLLPQEQVHPVGQPVRRRACALPRRPEPDRRARRRAVPARGDKLPDVCAGRRDAAGQPAVLCRERGVVF</sequence>
<dbReference type="Proteomes" id="UP000799437">
    <property type="component" value="Unassembled WGS sequence"/>
</dbReference>
<keyword evidence="3" id="KW-1185">Reference proteome</keyword>
<feature type="region of interest" description="Disordered" evidence="1">
    <location>
        <begin position="48"/>
        <end position="83"/>
    </location>
</feature>
<dbReference type="RefSeq" id="XP_033603986.1">
    <property type="nucleotide sequence ID" value="XM_033739549.1"/>
</dbReference>
<gene>
    <name evidence="2" type="ORF">EJ05DRAFT_175809</name>
</gene>
<proteinExistence type="predicted"/>
<accession>A0A6A6WHG9</accession>
<reference evidence="2" key="1">
    <citation type="journal article" date="2020" name="Stud. Mycol.">
        <title>101 Dothideomycetes genomes: a test case for predicting lifestyles and emergence of pathogens.</title>
        <authorList>
            <person name="Haridas S."/>
            <person name="Albert R."/>
            <person name="Binder M."/>
            <person name="Bloem J."/>
            <person name="Labutti K."/>
            <person name="Salamov A."/>
            <person name="Andreopoulos B."/>
            <person name="Baker S."/>
            <person name="Barry K."/>
            <person name="Bills G."/>
            <person name="Bluhm B."/>
            <person name="Cannon C."/>
            <person name="Castanera R."/>
            <person name="Culley D."/>
            <person name="Daum C."/>
            <person name="Ezra D."/>
            <person name="Gonzalez J."/>
            <person name="Henrissat B."/>
            <person name="Kuo A."/>
            <person name="Liang C."/>
            <person name="Lipzen A."/>
            <person name="Lutzoni F."/>
            <person name="Magnuson J."/>
            <person name="Mondo S."/>
            <person name="Nolan M."/>
            <person name="Ohm R."/>
            <person name="Pangilinan J."/>
            <person name="Park H.-J."/>
            <person name="Ramirez L."/>
            <person name="Alfaro M."/>
            <person name="Sun H."/>
            <person name="Tritt A."/>
            <person name="Yoshinaga Y."/>
            <person name="Zwiers L.-H."/>
            <person name="Turgeon B."/>
            <person name="Goodwin S."/>
            <person name="Spatafora J."/>
            <person name="Crous P."/>
            <person name="Grigoriev I."/>
        </authorList>
    </citation>
    <scope>NUCLEOTIDE SEQUENCE</scope>
    <source>
        <strain evidence="2">CBS 121739</strain>
    </source>
</reference>
<dbReference type="EMBL" id="ML996566">
    <property type="protein sequence ID" value="KAF2761535.1"/>
    <property type="molecule type" value="Genomic_DNA"/>
</dbReference>
<name>A0A6A6WHG9_9PEZI</name>